<dbReference type="InterPro" id="IPR011992">
    <property type="entry name" value="EF-hand-dom_pair"/>
</dbReference>
<evidence type="ECO:0000313" key="6">
    <source>
        <dbReference type="EMBL" id="CEM32993.1"/>
    </source>
</evidence>
<sequence>MISGEELGVALRSLGQYWTEADLEQLRGEIRGRTLSFDDFVSIVMRRARQEPNFDDVLKAFKVFDREEKGEVSVEELRHVLTTMGERITEQEFDEIMRANNIDPKGVIEYHDFVKMLKAN</sequence>
<dbReference type="CDD" id="cd00051">
    <property type="entry name" value="EFh"/>
    <property type="match status" value="1"/>
</dbReference>
<dbReference type="PROSITE" id="PS01267">
    <property type="entry name" value="UPF0023"/>
    <property type="match status" value="1"/>
</dbReference>
<protein>
    <recommendedName>
        <fullName evidence="1">Calmodulin</fullName>
    </recommendedName>
</protein>
<evidence type="ECO:0000256" key="3">
    <source>
        <dbReference type="ARBA" id="ARBA00022737"/>
    </source>
</evidence>
<keyword evidence="3" id="KW-0677">Repeat</keyword>
<dbReference type="PANTHER" id="PTHR23048:SF0">
    <property type="entry name" value="CALMODULIN LIKE 3"/>
    <property type="match status" value="1"/>
</dbReference>
<evidence type="ECO:0000256" key="1">
    <source>
        <dbReference type="ARBA" id="ARBA00020786"/>
    </source>
</evidence>
<dbReference type="GO" id="GO:0016460">
    <property type="term" value="C:myosin II complex"/>
    <property type="evidence" value="ECO:0007669"/>
    <property type="project" value="TreeGrafter"/>
</dbReference>
<evidence type="ECO:0000256" key="4">
    <source>
        <dbReference type="ARBA" id="ARBA00022990"/>
    </source>
</evidence>
<dbReference type="AlphaFoldDB" id="A0A0G4GR41"/>
<evidence type="ECO:0000259" key="5">
    <source>
        <dbReference type="PROSITE" id="PS50222"/>
    </source>
</evidence>
<keyword evidence="2" id="KW-0479">Metal-binding</keyword>
<dbReference type="PANTHER" id="PTHR23048">
    <property type="entry name" value="MYOSIN LIGHT CHAIN 1, 3"/>
    <property type="match status" value="1"/>
</dbReference>
<gene>
    <name evidence="6" type="ORF">Cvel_23009</name>
</gene>
<organism evidence="6">
    <name type="scientific">Chromera velia CCMP2878</name>
    <dbReference type="NCBI Taxonomy" id="1169474"/>
    <lineage>
        <taxon>Eukaryota</taxon>
        <taxon>Sar</taxon>
        <taxon>Alveolata</taxon>
        <taxon>Colpodellida</taxon>
        <taxon>Chromeraceae</taxon>
        <taxon>Chromera</taxon>
    </lineage>
</organism>
<dbReference type="InterPro" id="IPR050230">
    <property type="entry name" value="CALM/Myosin/TropC-like"/>
</dbReference>
<accession>A0A0G4GR41</accession>
<dbReference type="PhylomeDB" id="A0A0G4GR41"/>
<dbReference type="SMART" id="SM00054">
    <property type="entry name" value="EFh"/>
    <property type="match status" value="2"/>
</dbReference>
<dbReference type="SUPFAM" id="SSF47473">
    <property type="entry name" value="EF-hand"/>
    <property type="match status" value="1"/>
</dbReference>
<dbReference type="PROSITE" id="PS50222">
    <property type="entry name" value="EF_HAND_2"/>
    <property type="match status" value="1"/>
</dbReference>
<dbReference type="FunFam" id="1.10.238.10:FF:000001">
    <property type="entry name" value="Calmodulin 1"/>
    <property type="match status" value="1"/>
</dbReference>
<dbReference type="InterPro" id="IPR002048">
    <property type="entry name" value="EF_hand_dom"/>
</dbReference>
<feature type="domain" description="EF-hand" evidence="5">
    <location>
        <begin position="52"/>
        <end position="87"/>
    </location>
</feature>
<dbReference type="GO" id="GO:0005509">
    <property type="term" value="F:calcium ion binding"/>
    <property type="evidence" value="ECO:0007669"/>
    <property type="project" value="InterPro"/>
</dbReference>
<reference evidence="6" key="1">
    <citation type="submission" date="2014-11" db="EMBL/GenBank/DDBJ databases">
        <authorList>
            <person name="Otto D Thomas"/>
            <person name="Naeem Raeece"/>
        </authorList>
    </citation>
    <scope>NUCLEOTIDE SEQUENCE</scope>
</reference>
<keyword evidence="4" id="KW-0007">Acetylation</keyword>
<proteinExistence type="predicted"/>
<name>A0A0G4GR41_9ALVE</name>
<dbReference type="Pfam" id="PF13499">
    <property type="entry name" value="EF-hand_7"/>
    <property type="match status" value="1"/>
</dbReference>
<evidence type="ECO:0000256" key="2">
    <source>
        <dbReference type="ARBA" id="ARBA00022723"/>
    </source>
</evidence>
<dbReference type="VEuPathDB" id="CryptoDB:Cvel_23009"/>
<dbReference type="InterPro" id="IPR018023">
    <property type="entry name" value="Ribosome_mat_SBDS_CS"/>
</dbReference>
<dbReference type="EMBL" id="CDMZ01001462">
    <property type="protein sequence ID" value="CEM32993.1"/>
    <property type="molecule type" value="Genomic_DNA"/>
</dbReference>
<dbReference type="Gene3D" id="1.10.238.10">
    <property type="entry name" value="EF-hand"/>
    <property type="match status" value="1"/>
</dbReference>